<comment type="caution">
    <text evidence="1">The sequence shown here is derived from an EMBL/GenBank/DDBJ whole genome shotgun (WGS) entry which is preliminary data.</text>
</comment>
<organism evidence="1 2">
    <name type="scientific">Quillaja saponaria</name>
    <name type="common">Soap bark tree</name>
    <dbReference type="NCBI Taxonomy" id="32244"/>
    <lineage>
        <taxon>Eukaryota</taxon>
        <taxon>Viridiplantae</taxon>
        <taxon>Streptophyta</taxon>
        <taxon>Embryophyta</taxon>
        <taxon>Tracheophyta</taxon>
        <taxon>Spermatophyta</taxon>
        <taxon>Magnoliopsida</taxon>
        <taxon>eudicotyledons</taxon>
        <taxon>Gunneridae</taxon>
        <taxon>Pentapetalae</taxon>
        <taxon>rosids</taxon>
        <taxon>fabids</taxon>
        <taxon>Fabales</taxon>
        <taxon>Quillajaceae</taxon>
        <taxon>Quillaja</taxon>
    </lineage>
</organism>
<proteinExistence type="predicted"/>
<evidence type="ECO:0000313" key="2">
    <source>
        <dbReference type="Proteomes" id="UP001163823"/>
    </source>
</evidence>
<reference evidence="1" key="1">
    <citation type="journal article" date="2023" name="Science">
        <title>Elucidation of the pathway for biosynthesis of saponin adjuvants from the soapbark tree.</title>
        <authorList>
            <person name="Reed J."/>
            <person name="Orme A."/>
            <person name="El-Demerdash A."/>
            <person name="Owen C."/>
            <person name="Martin L.B.B."/>
            <person name="Misra R.C."/>
            <person name="Kikuchi S."/>
            <person name="Rejzek M."/>
            <person name="Martin A.C."/>
            <person name="Harkess A."/>
            <person name="Leebens-Mack J."/>
            <person name="Louveau T."/>
            <person name="Stephenson M.J."/>
            <person name="Osbourn A."/>
        </authorList>
    </citation>
    <scope>NUCLEOTIDE SEQUENCE</scope>
    <source>
        <strain evidence="1">S10</strain>
    </source>
</reference>
<gene>
    <name evidence="1" type="ORF">O6P43_008534</name>
</gene>
<dbReference type="Proteomes" id="UP001163823">
    <property type="component" value="Chromosome 4"/>
</dbReference>
<dbReference type="KEGG" id="qsa:O6P43_008534"/>
<sequence>MDTGDLVPLCGSMKRYRKRGSYDRLKSMATDNENVQFSMSEARPSKFRKVRLIPRFQPKIRLAMNLLKRFRDAYEESMLSFAEHVSYLSNRDFYFEMKKINPG</sequence>
<keyword evidence="2" id="KW-1185">Reference proteome</keyword>
<dbReference type="AlphaFoldDB" id="A0AAD7PW05"/>
<evidence type="ECO:0000313" key="1">
    <source>
        <dbReference type="EMBL" id="KAJ7970331.1"/>
    </source>
</evidence>
<accession>A0AAD7PW05</accession>
<dbReference type="EMBL" id="JARAOO010000004">
    <property type="protein sequence ID" value="KAJ7970331.1"/>
    <property type="molecule type" value="Genomic_DNA"/>
</dbReference>
<name>A0AAD7PW05_QUISA</name>
<protein>
    <submittedName>
        <fullName evidence="1">Uncharacterized protein</fullName>
    </submittedName>
</protein>